<gene>
    <name evidence="2" type="ORF">ACFFJP_15685</name>
</gene>
<reference evidence="2 3" key="1">
    <citation type="submission" date="2024-09" db="EMBL/GenBank/DDBJ databases">
        <authorList>
            <person name="Sun Q."/>
            <person name="Mori K."/>
        </authorList>
    </citation>
    <scope>NUCLEOTIDE SEQUENCE [LARGE SCALE GENOMIC DNA]</scope>
    <source>
        <strain evidence="2 3">KCTC 23315</strain>
    </source>
</reference>
<dbReference type="Gene3D" id="3.40.190.10">
    <property type="entry name" value="Periplasmic binding protein-like II"/>
    <property type="match status" value="2"/>
</dbReference>
<evidence type="ECO:0000256" key="1">
    <source>
        <dbReference type="SAM" id="SignalP"/>
    </source>
</evidence>
<dbReference type="EMBL" id="JBHLXP010000004">
    <property type="protein sequence ID" value="MFC0049740.1"/>
    <property type="molecule type" value="Genomic_DNA"/>
</dbReference>
<evidence type="ECO:0000313" key="2">
    <source>
        <dbReference type="EMBL" id="MFC0049740.1"/>
    </source>
</evidence>
<dbReference type="Proteomes" id="UP001589813">
    <property type="component" value="Unassembled WGS sequence"/>
</dbReference>
<keyword evidence="3" id="KW-1185">Reference proteome</keyword>
<organism evidence="2 3">
    <name type="scientific">Rheinheimera tilapiae</name>
    <dbReference type="NCBI Taxonomy" id="875043"/>
    <lineage>
        <taxon>Bacteria</taxon>
        <taxon>Pseudomonadati</taxon>
        <taxon>Pseudomonadota</taxon>
        <taxon>Gammaproteobacteria</taxon>
        <taxon>Chromatiales</taxon>
        <taxon>Chromatiaceae</taxon>
        <taxon>Rheinheimera</taxon>
    </lineage>
</organism>
<feature type="chain" id="PRO_5045336708" evidence="1">
    <location>
        <begin position="19"/>
        <end position="246"/>
    </location>
</feature>
<comment type="caution">
    <text evidence="2">The sequence shown here is derived from an EMBL/GenBank/DDBJ whole genome shotgun (WGS) entry which is preliminary data.</text>
</comment>
<keyword evidence="1" id="KW-0732">Signal</keyword>
<dbReference type="RefSeq" id="WP_377246174.1">
    <property type="nucleotide sequence ID" value="NZ_JBHLXP010000004.1"/>
</dbReference>
<dbReference type="SUPFAM" id="SSF53850">
    <property type="entry name" value="Periplasmic binding protein-like II"/>
    <property type="match status" value="1"/>
</dbReference>
<feature type="signal peptide" evidence="1">
    <location>
        <begin position="1"/>
        <end position="18"/>
    </location>
</feature>
<proteinExistence type="predicted"/>
<sequence>MKHICSVLLLCLSSWLSAHPVIIETSLWPGFTNADGSGAYFALARLVLPAADYPLVIRHNHLGRAWLAVQRGQADLSFGLTQADIQAFALESSNLPYDADTVLAVFQPTRLQLTDLSKPRLSSLHLGWEKSYNYGAVLQISNQGYEVSNPAHAIQLLLAGRIDVYLAERGDLATPELQQQLKKSGLQQQWLATVPVYAGFSPTDKGRRLKQYWDQRIERLEKSGELQRFYQSYPVLQPPLSSPQSR</sequence>
<protein>
    <submittedName>
        <fullName evidence="2">Substrate-binding periplasmic protein</fullName>
    </submittedName>
</protein>
<name>A0ABV6BFV8_9GAMM</name>
<evidence type="ECO:0000313" key="3">
    <source>
        <dbReference type="Proteomes" id="UP001589813"/>
    </source>
</evidence>
<accession>A0ABV6BFV8</accession>